<protein>
    <recommendedName>
        <fullName evidence="4">HIG1 domain-containing protein</fullName>
    </recommendedName>
</protein>
<gene>
    <name evidence="2" type="ORF">QF118_17965</name>
</gene>
<feature type="transmembrane region" description="Helical" evidence="1">
    <location>
        <begin position="6"/>
        <end position="27"/>
    </location>
</feature>
<reference evidence="2 3" key="1">
    <citation type="submission" date="2023-05" db="EMBL/GenBank/DDBJ databases">
        <title>YMD87, complete Genome.</title>
        <authorList>
            <person name="Zhang J."/>
            <person name="Xu X."/>
        </authorList>
    </citation>
    <scope>NUCLEOTIDE SEQUENCE [LARGE SCALE GENOMIC DNA]</scope>
    <source>
        <strain evidence="2 3">YMD87</strain>
    </source>
</reference>
<sequence>MEWLIWIGAAITLAGLGGLVWCILRVARARKKGLDDEALRDVVRKTVTLNMAALFCSVIGLMTVIMGVFLS</sequence>
<keyword evidence="1" id="KW-1133">Transmembrane helix</keyword>
<dbReference type="RefSeq" id="WP_282300408.1">
    <property type="nucleotide sequence ID" value="NZ_CP124616.1"/>
</dbReference>
<evidence type="ECO:0000313" key="3">
    <source>
        <dbReference type="Proteomes" id="UP001241605"/>
    </source>
</evidence>
<keyword evidence="1" id="KW-0812">Transmembrane</keyword>
<evidence type="ECO:0000256" key="1">
    <source>
        <dbReference type="SAM" id="Phobius"/>
    </source>
</evidence>
<keyword evidence="1" id="KW-0472">Membrane</keyword>
<organism evidence="2 3">
    <name type="scientific">Tropicibacter oceani</name>
    <dbReference type="NCBI Taxonomy" id="3058420"/>
    <lineage>
        <taxon>Bacteria</taxon>
        <taxon>Pseudomonadati</taxon>
        <taxon>Pseudomonadota</taxon>
        <taxon>Alphaproteobacteria</taxon>
        <taxon>Rhodobacterales</taxon>
        <taxon>Roseobacteraceae</taxon>
        <taxon>Tropicibacter</taxon>
    </lineage>
</organism>
<feature type="transmembrane region" description="Helical" evidence="1">
    <location>
        <begin position="47"/>
        <end position="70"/>
    </location>
</feature>
<proteinExistence type="predicted"/>
<name>A0ABY8QH59_9RHOB</name>
<evidence type="ECO:0008006" key="4">
    <source>
        <dbReference type="Google" id="ProtNLM"/>
    </source>
</evidence>
<evidence type="ECO:0000313" key="2">
    <source>
        <dbReference type="EMBL" id="WGW03778.1"/>
    </source>
</evidence>
<dbReference type="Proteomes" id="UP001241605">
    <property type="component" value="Chromosome"/>
</dbReference>
<dbReference type="EMBL" id="CP124616">
    <property type="protein sequence ID" value="WGW03778.1"/>
    <property type="molecule type" value="Genomic_DNA"/>
</dbReference>
<accession>A0ABY8QH59</accession>
<keyword evidence="3" id="KW-1185">Reference proteome</keyword>